<reference evidence="3 4" key="1">
    <citation type="submission" date="2021-03" db="EMBL/GenBank/DDBJ databases">
        <title>Lysobacter sp. nov. isolated from soil of gangwondo yeongwol, south Korea.</title>
        <authorList>
            <person name="Kim K.R."/>
            <person name="Kim K.H."/>
            <person name="Jeon C.O."/>
        </authorList>
    </citation>
    <scope>NUCLEOTIDE SEQUENCE [LARGE SCALE GENOMIC DNA]</scope>
    <source>
        <strain evidence="3 4">R19</strain>
    </source>
</reference>
<dbReference type="PANTHER" id="PTHR35369">
    <property type="entry name" value="BLR3025 PROTEIN-RELATED"/>
    <property type="match status" value="1"/>
</dbReference>
<dbReference type="NCBIfam" id="NF033429">
    <property type="entry name" value="ImuA_translesion"/>
    <property type="match status" value="1"/>
</dbReference>
<dbReference type="AlphaFoldDB" id="A0A974XXM4"/>
<dbReference type="EMBL" id="CP071518">
    <property type="protein sequence ID" value="QSX77696.1"/>
    <property type="molecule type" value="Genomic_DNA"/>
</dbReference>
<proteinExistence type="predicted"/>
<dbReference type="Proteomes" id="UP000639274">
    <property type="component" value="Chromosome"/>
</dbReference>
<evidence type="ECO:0000256" key="2">
    <source>
        <dbReference type="SAM" id="MobiDB-lite"/>
    </source>
</evidence>
<organism evidence="3 4">
    <name type="scientific">Agrilutibacter solisilvae</name>
    <dbReference type="NCBI Taxonomy" id="2763317"/>
    <lineage>
        <taxon>Bacteria</taxon>
        <taxon>Pseudomonadati</taxon>
        <taxon>Pseudomonadota</taxon>
        <taxon>Gammaproteobacteria</taxon>
        <taxon>Lysobacterales</taxon>
        <taxon>Lysobacteraceae</taxon>
        <taxon>Agrilutibacter</taxon>
    </lineage>
</organism>
<evidence type="ECO:0000313" key="3">
    <source>
        <dbReference type="EMBL" id="QSX77696.1"/>
    </source>
</evidence>
<sequence>MGAVIALEGLLAQRRVWRGQAVPAPAPAHPTGWTALDTALPSGGWPDAALSELLLPADGIGELRLLWPTLARLSQASDAVIVLVSPPCRPHPPAWQAAGIRLGALHLIETAHAREALWATEQCLRSGACSAVLGWPRQADDRALRRLQVAAETGQTLGFAFRPLKAAVNPSPAALRIAFDPAARQLRVLKCRGGLAPAHPIALPDLFLSATELRRHCLPSPAPPVEAPPRPRLHEVLQGGMRPITLPAAAGTTPGACAPDADAPDEDPAQRHAPLPLPPAAASLRPPLAFALPLPPAAAVARPAGVTPPSSASPGPAPLVPAHGIALAPVQA</sequence>
<feature type="region of interest" description="Disordered" evidence="2">
    <location>
        <begin position="247"/>
        <end position="280"/>
    </location>
</feature>
<evidence type="ECO:0000313" key="4">
    <source>
        <dbReference type="Proteomes" id="UP000639274"/>
    </source>
</evidence>
<dbReference type="KEGG" id="lsf:I8J32_013235"/>
<dbReference type="PANTHER" id="PTHR35369:SF3">
    <property type="entry name" value="TRANSLESION DNA SYNTHESIS-ASSOCIATED PROTEIN IMUA"/>
    <property type="match status" value="1"/>
</dbReference>
<name>A0A974XXM4_9GAMM</name>
<dbReference type="InterPro" id="IPR027417">
    <property type="entry name" value="P-loop_NTPase"/>
</dbReference>
<protein>
    <submittedName>
        <fullName evidence="3">Translesion DNA synthesis-associated protein ImuA</fullName>
    </submittedName>
</protein>
<keyword evidence="4" id="KW-1185">Reference proteome</keyword>
<evidence type="ECO:0000256" key="1">
    <source>
        <dbReference type="ARBA" id="ARBA00022763"/>
    </source>
</evidence>
<dbReference type="Gene3D" id="3.40.50.300">
    <property type="entry name" value="P-loop containing nucleotide triphosphate hydrolases"/>
    <property type="match status" value="1"/>
</dbReference>
<gene>
    <name evidence="3" type="primary">imuA</name>
    <name evidence="3" type="ORF">I8J32_013235</name>
</gene>
<feature type="compositionally biased region" description="Low complexity" evidence="2">
    <location>
        <begin position="247"/>
        <end position="261"/>
    </location>
</feature>
<dbReference type="SUPFAM" id="SSF52540">
    <property type="entry name" value="P-loop containing nucleoside triphosphate hydrolases"/>
    <property type="match status" value="1"/>
</dbReference>
<dbReference type="InterPro" id="IPR047610">
    <property type="entry name" value="ImuA_translesion"/>
</dbReference>
<dbReference type="GO" id="GO:0006281">
    <property type="term" value="P:DNA repair"/>
    <property type="evidence" value="ECO:0007669"/>
    <property type="project" value="TreeGrafter"/>
</dbReference>
<keyword evidence="1" id="KW-0227">DNA damage</keyword>
<dbReference type="InterPro" id="IPR050356">
    <property type="entry name" value="SulA_CellDiv_inhibitor"/>
</dbReference>
<accession>A0A974XXM4</accession>